<protein>
    <submittedName>
        <fullName evidence="3">Uncharacterized protein</fullName>
    </submittedName>
</protein>
<accession>A0A6G1HPI0</accession>
<dbReference type="Proteomes" id="UP000799640">
    <property type="component" value="Unassembled WGS sequence"/>
</dbReference>
<dbReference type="AlphaFoldDB" id="A0A6G1HPI0"/>
<organism evidence="3 4">
    <name type="scientific">Trichodelitschia bisporula</name>
    <dbReference type="NCBI Taxonomy" id="703511"/>
    <lineage>
        <taxon>Eukaryota</taxon>
        <taxon>Fungi</taxon>
        <taxon>Dikarya</taxon>
        <taxon>Ascomycota</taxon>
        <taxon>Pezizomycotina</taxon>
        <taxon>Dothideomycetes</taxon>
        <taxon>Dothideomycetes incertae sedis</taxon>
        <taxon>Phaeotrichales</taxon>
        <taxon>Phaeotrichaceae</taxon>
        <taxon>Trichodelitschia</taxon>
    </lineage>
</organism>
<feature type="signal peptide" evidence="2">
    <location>
        <begin position="1"/>
        <end position="34"/>
    </location>
</feature>
<name>A0A6G1HPI0_9PEZI</name>
<evidence type="ECO:0000256" key="1">
    <source>
        <dbReference type="SAM" id="MobiDB-lite"/>
    </source>
</evidence>
<dbReference type="EMBL" id="ML996702">
    <property type="protein sequence ID" value="KAF2397776.1"/>
    <property type="molecule type" value="Genomic_DNA"/>
</dbReference>
<evidence type="ECO:0000313" key="4">
    <source>
        <dbReference type="Proteomes" id="UP000799640"/>
    </source>
</evidence>
<keyword evidence="2" id="KW-0732">Signal</keyword>
<gene>
    <name evidence="3" type="ORF">EJ06DRAFT_532774</name>
</gene>
<feature type="region of interest" description="Disordered" evidence="1">
    <location>
        <begin position="57"/>
        <end position="94"/>
    </location>
</feature>
<keyword evidence="4" id="KW-1185">Reference proteome</keyword>
<reference evidence="3" key="1">
    <citation type="journal article" date="2020" name="Stud. Mycol.">
        <title>101 Dothideomycetes genomes: a test case for predicting lifestyles and emergence of pathogens.</title>
        <authorList>
            <person name="Haridas S."/>
            <person name="Albert R."/>
            <person name="Binder M."/>
            <person name="Bloem J."/>
            <person name="Labutti K."/>
            <person name="Salamov A."/>
            <person name="Andreopoulos B."/>
            <person name="Baker S."/>
            <person name="Barry K."/>
            <person name="Bills G."/>
            <person name="Bluhm B."/>
            <person name="Cannon C."/>
            <person name="Castanera R."/>
            <person name="Culley D."/>
            <person name="Daum C."/>
            <person name="Ezra D."/>
            <person name="Gonzalez J."/>
            <person name="Henrissat B."/>
            <person name="Kuo A."/>
            <person name="Liang C."/>
            <person name="Lipzen A."/>
            <person name="Lutzoni F."/>
            <person name="Magnuson J."/>
            <person name="Mondo S."/>
            <person name="Nolan M."/>
            <person name="Ohm R."/>
            <person name="Pangilinan J."/>
            <person name="Park H.-J."/>
            <person name="Ramirez L."/>
            <person name="Alfaro M."/>
            <person name="Sun H."/>
            <person name="Tritt A."/>
            <person name="Yoshinaga Y."/>
            <person name="Zwiers L.-H."/>
            <person name="Turgeon B."/>
            <person name="Goodwin S."/>
            <person name="Spatafora J."/>
            <person name="Crous P."/>
            <person name="Grigoriev I."/>
        </authorList>
    </citation>
    <scope>NUCLEOTIDE SEQUENCE</scope>
    <source>
        <strain evidence="3">CBS 262.69</strain>
    </source>
</reference>
<evidence type="ECO:0000313" key="3">
    <source>
        <dbReference type="EMBL" id="KAF2397776.1"/>
    </source>
</evidence>
<feature type="compositionally biased region" description="Polar residues" evidence="1">
    <location>
        <begin position="84"/>
        <end position="94"/>
    </location>
</feature>
<sequence>MDVGDSSRLVLLLLLLPALLPLSFLILPLSSGAAETPPFLPHYYLVPYVQTPPFSPSLPSSLCPVNAQTASSSPPHPGYFQGRAQGTPSKLSDR</sequence>
<proteinExistence type="predicted"/>
<evidence type="ECO:0000256" key="2">
    <source>
        <dbReference type="SAM" id="SignalP"/>
    </source>
</evidence>
<feature type="chain" id="PRO_5026155886" evidence="2">
    <location>
        <begin position="35"/>
        <end position="94"/>
    </location>
</feature>